<reference evidence="3" key="1">
    <citation type="submission" date="2025-08" db="UniProtKB">
        <authorList>
            <consortium name="RefSeq"/>
        </authorList>
    </citation>
    <scope>IDENTIFICATION</scope>
    <source>
        <tissue evidence="3">Blood</tissue>
    </source>
</reference>
<dbReference type="PANTHER" id="PTHR47236">
    <property type="entry name" value="GENE, 32742-RELATED-RELATED"/>
    <property type="match status" value="1"/>
</dbReference>
<protein>
    <submittedName>
        <fullName evidence="3">Uncharacterized protein LOC117670160</fullName>
    </submittedName>
</protein>
<dbReference type="PANTHER" id="PTHR47236:SF5">
    <property type="entry name" value="GENE, 32742-RELATED"/>
    <property type="match status" value="1"/>
</dbReference>
<keyword evidence="2" id="KW-1185">Reference proteome</keyword>
<sequence>MERREDQCKLWDSEDYLDLDSFNTNVFFEILLTQSLAVTTKLSQFKEELKSIYFKLLEELASLRDLWVAKMCVPDGGKPCSEALREAYMKVKEEAEEEIRCRKHRAAEYEESLNREINLLTQHLKHEEEHWVAFNSALRDVVRQVEMLDEVLSGEELGSNSKPEHRRLLSLIEAAIEKLTSMVAKENHRLTQWGLLGEGTGAGLLNKEKTKVLPKDELVEPSGSLKTEEVLHQDLATSLLMPNRDATMIVANRSMKSASPDHFLHPGTGKLLPIAGNVGFDPIKSKLIPMVDLVSGEIQHHLDLPIFSFVPYPICPETGLPGRMNLPVLQLEKVFKFGGLMQDPITGMEVPILAITAHPQTGQWLTLGGTYLNPLTGMVTPLEIGGPMKAQESGKTVPILGVSLDNNTGLVLPLGGLQGPSGDLLLPGDPFVEPLSGKMARMQGLSLQQDKVVPHAGGYQVMLEANVLIAQTLVVKALQKYKVSIGKDLSSTGTLPKSLEGPEEAMKTALAHHLDYLMYQLQNLEKQRDGASRVKRTGGKLGMIQYLNTEFWISAVFGMKIPDPGSSELMVPVLGVECDWKTGQPIPLAGVTEDADGKGLVPITIGFRAIDPITGEMGPVIGAQINPWTKAVLPVVQSQGCLPRENVDPDLLAALVKELMARRAYWHSQREKEQEIFKEVDHLSRDILDAAKEGKIGKFWFREKLKAADKICHLLESSSVQEGQRQVGRDLTVLGNPERSLWLRVDKDEKEQEAKVQLLLRKTLEKLAHFLRKTQLDDHRIEMQLKEAERHWNRNSRTREAIREKFRKQEMVHKESSKKTIFCRIITVKSGHEKRGRTIIVK</sequence>
<dbReference type="RefSeq" id="XP_060550987.1">
    <property type="nucleotide sequence ID" value="XM_060695004.1"/>
</dbReference>
<keyword evidence="1" id="KW-0175">Coiled coil</keyword>
<feature type="coiled-coil region" evidence="1">
    <location>
        <begin position="92"/>
        <end position="130"/>
    </location>
</feature>
<name>A0ABM3ZRI8_PANGU</name>
<dbReference type="Proteomes" id="UP001652622">
    <property type="component" value="Unplaced"/>
</dbReference>
<evidence type="ECO:0000313" key="2">
    <source>
        <dbReference type="Proteomes" id="UP001652622"/>
    </source>
</evidence>
<dbReference type="GeneID" id="117670160"/>
<accession>A0ABM3ZRI8</accession>
<gene>
    <name evidence="3" type="primary">LOC117670160</name>
</gene>
<organism evidence="2 3">
    <name type="scientific">Pantherophis guttatus</name>
    <name type="common">Corn snake</name>
    <name type="synonym">Elaphe guttata</name>
    <dbReference type="NCBI Taxonomy" id="94885"/>
    <lineage>
        <taxon>Eukaryota</taxon>
        <taxon>Metazoa</taxon>
        <taxon>Chordata</taxon>
        <taxon>Craniata</taxon>
        <taxon>Vertebrata</taxon>
        <taxon>Euteleostomi</taxon>
        <taxon>Lepidosauria</taxon>
        <taxon>Squamata</taxon>
        <taxon>Bifurcata</taxon>
        <taxon>Unidentata</taxon>
        <taxon>Episquamata</taxon>
        <taxon>Toxicofera</taxon>
        <taxon>Serpentes</taxon>
        <taxon>Colubroidea</taxon>
        <taxon>Colubridae</taxon>
        <taxon>Colubrinae</taxon>
        <taxon>Pantherophis</taxon>
    </lineage>
</organism>
<proteinExistence type="predicted"/>
<evidence type="ECO:0000256" key="1">
    <source>
        <dbReference type="SAM" id="Coils"/>
    </source>
</evidence>
<evidence type="ECO:0000313" key="3">
    <source>
        <dbReference type="RefSeq" id="XP_060550987.1"/>
    </source>
</evidence>